<dbReference type="KEGG" id="mhp:MHP7448_0711"/>
<gene>
    <name evidence="1" type="ordered locus">MHP7448_0711</name>
</gene>
<sequence length="95" mass="11038">MKILLTLALSLIMTTGLTRIKLDIRNYYISGKFKCFLFCLLVNFGNLSLLTLDYPACKFIDDLEFWACTLIFPICKNCILINYFKPFDLKIGSFF</sequence>
<dbReference type="Proteomes" id="UP000000553">
    <property type="component" value="Chromosome"/>
</dbReference>
<dbReference type="AlphaFoldDB" id="A4Q7X8"/>
<name>A4Q7X8_MESH7</name>
<protein>
    <submittedName>
        <fullName evidence="1">Uncharacterized protein</fullName>
    </submittedName>
</protein>
<proteinExistence type="predicted"/>
<dbReference type="EMBL" id="AE017244">
    <property type="protein sequence ID" value="ABP01126.1"/>
    <property type="molecule type" value="Genomic_DNA"/>
</dbReference>
<organism evidence="1 2">
    <name type="scientific">Mesomycoplasma hyopneumoniae (strain 7448)</name>
    <name type="common">Mycoplasma hyopneumoniae</name>
    <dbReference type="NCBI Taxonomy" id="262722"/>
    <lineage>
        <taxon>Bacteria</taxon>
        <taxon>Bacillati</taxon>
        <taxon>Mycoplasmatota</taxon>
        <taxon>Mycoplasmoidales</taxon>
        <taxon>Metamycoplasmataceae</taxon>
        <taxon>Mesomycoplasma</taxon>
    </lineage>
</organism>
<accession>A4Q7X8</accession>
<evidence type="ECO:0000313" key="2">
    <source>
        <dbReference type="Proteomes" id="UP000000553"/>
    </source>
</evidence>
<evidence type="ECO:0000313" key="1">
    <source>
        <dbReference type="EMBL" id="ABP01126.1"/>
    </source>
</evidence>
<reference evidence="1 2" key="1">
    <citation type="journal article" date="2005" name="J. Bacteriol.">
        <title>Swine and poultry pathogens: the complete genome sequences of two strains of Mycoplasma hyopneumoniae and a strain of Mycoplasma synoviae.</title>
        <authorList>
            <person name="Vasconcelos A.T."/>
            <person name="Ferreira H.B."/>
            <person name="Bizarro C.V."/>
            <person name="Bonatto S.L."/>
            <person name="Carvalho M.O."/>
            <person name="Pinto P.M."/>
            <person name="Almeida D.F."/>
            <person name="Almeida L.G."/>
            <person name="Almeida R."/>
            <person name="Alves-Filho L."/>
            <person name="Assuncao E.N."/>
            <person name="Azevedo V.A."/>
            <person name="Bogo M.R."/>
            <person name="Brigido M.M."/>
            <person name="Brocchi M."/>
            <person name="Burity H.A."/>
            <person name="Camargo A.A."/>
            <person name="Camargo S.S."/>
            <person name="Carepo M.S."/>
            <person name="Carraro D.M."/>
            <person name="de Mattos Cascardo J.C."/>
            <person name="Castro L.A."/>
            <person name="Cavalcanti G."/>
            <person name="Chemale G."/>
            <person name="Collevatti R.G."/>
            <person name="Cunha C.W."/>
            <person name="Dallagiovanna B."/>
            <person name="Dambros B.P."/>
            <person name="Dellagostin O.A."/>
            <person name="Falcao C."/>
            <person name="Fantinatti-Garboggini F."/>
            <person name="Felipe M.S."/>
            <person name="Fiorentin L."/>
            <person name="Franco G.R."/>
            <person name="Freitas N.S."/>
            <person name="Frias D."/>
            <person name="Grangeiro T.B."/>
            <person name="Grisard E.C."/>
            <person name="Guimaraes C.T."/>
            <person name="Hungria M."/>
            <person name="Jardim S.N."/>
            <person name="Krieger M.A."/>
            <person name="Laurino J.P."/>
            <person name="Lima L.F."/>
            <person name="Lopes M.I."/>
            <person name="Loreto E.L."/>
            <person name="Madeira H.M."/>
            <person name="Manfio G.P."/>
            <person name="Maranhao A.Q."/>
            <person name="Martinkovics C.T."/>
            <person name="Medeiros S.R."/>
            <person name="Moreira M.A."/>
            <person name="Neiva M."/>
            <person name="Ramalho-Neto C.E."/>
            <person name="Nicolas M.F."/>
            <person name="Oliveira S.C."/>
            <person name="Paixao R.F."/>
            <person name="Pedrosa F.O."/>
            <person name="Pena S.D."/>
            <person name="Pereira M."/>
            <person name="Pereira-Ferrari L."/>
            <person name="Piffer I."/>
            <person name="Pinto L.S."/>
            <person name="Potrich D.P."/>
            <person name="Salim A.C."/>
            <person name="Santos F.R."/>
            <person name="Schmitt R."/>
            <person name="Schneider M.P."/>
            <person name="Schrank A."/>
            <person name="Schrank I.S."/>
            <person name="Schuck A.F."/>
            <person name="Seuanez H.N."/>
            <person name="Silva D.W."/>
            <person name="Silva R."/>
            <person name="Silva S.C."/>
            <person name="Soares C.M."/>
            <person name="Souza K.R."/>
            <person name="Souza R.C."/>
            <person name="Staats C.C."/>
            <person name="Steffens M.B."/>
            <person name="Teixeira S.M."/>
            <person name="Urmenyi T.P."/>
            <person name="Vainstein M.H."/>
            <person name="Zuccherato L.W."/>
            <person name="Simpson A.J."/>
            <person name="Zaha A."/>
        </authorList>
    </citation>
    <scope>NUCLEOTIDE SEQUENCE [LARGE SCALE GENOMIC DNA]</scope>
    <source>
        <strain evidence="1 2">7448</strain>
    </source>
</reference>
<dbReference type="HOGENOM" id="CLU_2369808_0_0_14"/>